<dbReference type="GO" id="GO:0005794">
    <property type="term" value="C:Golgi apparatus"/>
    <property type="evidence" value="ECO:0007669"/>
    <property type="project" value="TreeGrafter"/>
</dbReference>
<organism evidence="9 10">
    <name type="scientific">Phtheirospermum japonicum</name>
    <dbReference type="NCBI Taxonomy" id="374723"/>
    <lineage>
        <taxon>Eukaryota</taxon>
        <taxon>Viridiplantae</taxon>
        <taxon>Streptophyta</taxon>
        <taxon>Embryophyta</taxon>
        <taxon>Tracheophyta</taxon>
        <taxon>Spermatophyta</taxon>
        <taxon>Magnoliopsida</taxon>
        <taxon>eudicotyledons</taxon>
        <taxon>Gunneridae</taxon>
        <taxon>Pentapetalae</taxon>
        <taxon>asterids</taxon>
        <taxon>lamiids</taxon>
        <taxon>Lamiales</taxon>
        <taxon>Orobanchaceae</taxon>
        <taxon>Orobanchaceae incertae sedis</taxon>
        <taxon>Phtheirospermum</taxon>
    </lineage>
</organism>
<feature type="domain" description="Trichome birefringence-like C-terminal" evidence="7">
    <location>
        <begin position="29"/>
        <end position="204"/>
    </location>
</feature>
<keyword evidence="3" id="KW-0812">Transmembrane</keyword>
<keyword evidence="10" id="KW-1185">Reference proteome</keyword>
<feature type="non-terminal residue" evidence="9">
    <location>
        <position position="204"/>
    </location>
</feature>
<reference evidence="9" key="1">
    <citation type="submission" date="2020-07" db="EMBL/GenBank/DDBJ databases">
        <title>Ethylene signaling mediates host invasion by parasitic plants.</title>
        <authorList>
            <person name="Yoshida S."/>
        </authorList>
    </citation>
    <scope>NUCLEOTIDE SEQUENCE</scope>
    <source>
        <strain evidence="9">Okayama</strain>
    </source>
</reference>
<dbReference type="GO" id="GO:0016413">
    <property type="term" value="F:O-acetyltransferase activity"/>
    <property type="evidence" value="ECO:0007669"/>
    <property type="project" value="InterPro"/>
</dbReference>
<accession>A0A830D755</accession>
<dbReference type="InterPro" id="IPR029962">
    <property type="entry name" value="TBL"/>
</dbReference>
<dbReference type="GO" id="GO:0016020">
    <property type="term" value="C:membrane"/>
    <property type="evidence" value="ECO:0007669"/>
    <property type="project" value="UniProtKB-SubCell"/>
</dbReference>
<evidence type="ECO:0000259" key="8">
    <source>
        <dbReference type="Pfam" id="PF14416"/>
    </source>
</evidence>
<dbReference type="PANTHER" id="PTHR32285:SF239">
    <property type="entry name" value="PROTEIN TRICHOME BIREFRINGENCE-LIKE 34"/>
    <property type="match status" value="1"/>
</dbReference>
<comment type="caution">
    <text evidence="9">The sequence shown here is derived from an EMBL/GenBank/DDBJ whole genome shotgun (WGS) entry which is preliminary data.</text>
</comment>
<dbReference type="PANTHER" id="PTHR32285">
    <property type="entry name" value="PROTEIN TRICHOME BIREFRINGENCE-LIKE 9-RELATED"/>
    <property type="match status" value="1"/>
</dbReference>
<evidence type="ECO:0000256" key="2">
    <source>
        <dbReference type="ARBA" id="ARBA00007727"/>
    </source>
</evidence>
<evidence type="ECO:0000256" key="5">
    <source>
        <dbReference type="ARBA" id="ARBA00022989"/>
    </source>
</evidence>
<evidence type="ECO:0000256" key="6">
    <source>
        <dbReference type="ARBA" id="ARBA00023136"/>
    </source>
</evidence>
<evidence type="ECO:0000313" key="9">
    <source>
        <dbReference type="EMBL" id="GFQ08378.1"/>
    </source>
</evidence>
<protein>
    <submittedName>
        <fullName evidence="9">Protein trichome birefringence-like 34</fullName>
    </submittedName>
</protein>
<dbReference type="EMBL" id="BMAC01005378">
    <property type="protein sequence ID" value="GFQ08378.1"/>
    <property type="molecule type" value="Genomic_DNA"/>
</dbReference>
<dbReference type="Pfam" id="PF13839">
    <property type="entry name" value="PC-Esterase"/>
    <property type="match status" value="1"/>
</dbReference>
<keyword evidence="6" id="KW-0472">Membrane</keyword>
<evidence type="ECO:0000259" key="7">
    <source>
        <dbReference type="Pfam" id="PF13839"/>
    </source>
</evidence>
<gene>
    <name evidence="9" type="ORF">PHJA_002981800</name>
</gene>
<evidence type="ECO:0000256" key="4">
    <source>
        <dbReference type="ARBA" id="ARBA00022968"/>
    </source>
</evidence>
<feature type="domain" description="Trichome birefringence-like N-terminal" evidence="8">
    <location>
        <begin position="4"/>
        <end position="28"/>
    </location>
</feature>
<proteinExistence type="inferred from homology"/>
<dbReference type="AlphaFoldDB" id="A0A830D755"/>
<evidence type="ECO:0000313" key="10">
    <source>
        <dbReference type="Proteomes" id="UP000653305"/>
    </source>
</evidence>
<dbReference type="OrthoDB" id="908724at2759"/>
<evidence type="ECO:0000256" key="3">
    <source>
        <dbReference type="ARBA" id="ARBA00022692"/>
    </source>
</evidence>
<keyword evidence="5" id="KW-1133">Transmembrane helix</keyword>
<dbReference type="Pfam" id="PF14416">
    <property type="entry name" value="PMR5N"/>
    <property type="match status" value="1"/>
</dbReference>
<name>A0A830D755_9LAMI</name>
<dbReference type="InterPro" id="IPR026057">
    <property type="entry name" value="TBL_C"/>
</dbReference>
<dbReference type="Proteomes" id="UP000653305">
    <property type="component" value="Unassembled WGS sequence"/>
</dbReference>
<dbReference type="InterPro" id="IPR025846">
    <property type="entry name" value="TBL_N"/>
</dbReference>
<evidence type="ECO:0000256" key="1">
    <source>
        <dbReference type="ARBA" id="ARBA00004167"/>
    </source>
</evidence>
<sequence>MDYIFACEKNGRKNFNYRHWRWQPYHCEIPRFNGKTFLEKIRGKKVLFVGDSLNRNQWVSLLCLIESSLPPSSHKSLTLKGNCNFFHSIEYNTTIGFYWSPFLVESNCDDYSSHRNMHHRVVKIEDIETHARHWNDADILIFDSYVWWLNPVTLLWGSFESPDATYKKLEMDMNLRPYEMGLRTWSDWLEMNINRTKTKLFFMS</sequence>
<keyword evidence="4" id="KW-0735">Signal-anchor</keyword>
<comment type="subcellular location">
    <subcellularLocation>
        <location evidence="1">Membrane</location>
        <topology evidence="1">Single-pass membrane protein</topology>
    </subcellularLocation>
</comment>
<comment type="similarity">
    <text evidence="2">Belongs to the PC-esterase family. TBL subfamily.</text>
</comment>